<feature type="transmembrane region" description="Helical" evidence="10">
    <location>
        <begin position="52"/>
        <end position="71"/>
    </location>
</feature>
<evidence type="ECO:0000256" key="10">
    <source>
        <dbReference type="SAM" id="Phobius"/>
    </source>
</evidence>
<proteinExistence type="inferred from homology"/>
<feature type="transmembrane region" description="Helical" evidence="10">
    <location>
        <begin position="20"/>
        <end position="40"/>
    </location>
</feature>
<keyword evidence="14" id="KW-1185">Reference proteome</keyword>
<evidence type="ECO:0000256" key="6">
    <source>
        <dbReference type="ARBA" id="ARBA00022741"/>
    </source>
</evidence>
<evidence type="ECO:0000313" key="14">
    <source>
        <dbReference type="Proteomes" id="UP000480246"/>
    </source>
</evidence>
<dbReference type="InterPro" id="IPR039421">
    <property type="entry name" value="Type_1_exporter"/>
</dbReference>
<dbReference type="InterPro" id="IPR003439">
    <property type="entry name" value="ABC_transporter-like_ATP-bd"/>
</dbReference>
<evidence type="ECO:0000259" key="11">
    <source>
        <dbReference type="PROSITE" id="PS50893"/>
    </source>
</evidence>
<dbReference type="AlphaFoldDB" id="A0A7C8KTR2"/>
<dbReference type="InterPro" id="IPR027417">
    <property type="entry name" value="P-loop_NTPase"/>
</dbReference>
<gene>
    <name evidence="13" type="ORF">F9U64_15100</name>
</gene>
<dbReference type="FunFam" id="1.20.1560.10:FF:000011">
    <property type="entry name" value="Multidrug ABC transporter ATP-binding protein"/>
    <property type="match status" value="1"/>
</dbReference>
<dbReference type="GO" id="GO:0016887">
    <property type="term" value="F:ATP hydrolysis activity"/>
    <property type="evidence" value="ECO:0007669"/>
    <property type="project" value="InterPro"/>
</dbReference>
<keyword evidence="3" id="KW-0813">Transport</keyword>
<reference evidence="13 14" key="1">
    <citation type="submission" date="2019-10" db="EMBL/GenBank/DDBJ databases">
        <title>Gracilibacillus sp. nov. isolated from rice seeds.</title>
        <authorList>
            <person name="He S."/>
        </authorList>
    </citation>
    <scope>NUCLEOTIDE SEQUENCE [LARGE SCALE GENOMIC DNA]</scope>
    <source>
        <strain evidence="13 14">TD8</strain>
    </source>
</reference>
<protein>
    <submittedName>
        <fullName evidence="13">ABC transporter ATP-binding protein</fullName>
    </submittedName>
</protein>
<comment type="caution">
    <text evidence="13">The sequence shown here is derived from an EMBL/GenBank/DDBJ whole genome shotgun (WGS) entry which is preliminary data.</text>
</comment>
<evidence type="ECO:0000313" key="13">
    <source>
        <dbReference type="EMBL" id="KAB8129336.1"/>
    </source>
</evidence>
<feature type="transmembrane region" description="Helical" evidence="10">
    <location>
        <begin position="274"/>
        <end position="295"/>
    </location>
</feature>
<dbReference type="Gene3D" id="3.40.50.300">
    <property type="entry name" value="P-loop containing nucleotide triphosphate hydrolases"/>
    <property type="match status" value="1"/>
</dbReference>
<evidence type="ECO:0000256" key="2">
    <source>
        <dbReference type="ARBA" id="ARBA00005417"/>
    </source>
</evidence>
<dbReference type="SUPFAM" id="SSF52540">
    <property type="entry name" value="P-loop containing nucleoside triphosphate hydrolases"/>
    <property type="match status" value="1"/>
</dbReference>
<dbReference type="PANTHER" id="PTHR43394">
    <property type="entry name" value="ATP-DEPENDENT PERMEASE MDL1, MITOCHONDRIAL"/>
    <property type="match status" value="1"/>
</dbReference>
<feature type="domain" description="ABC transmembrane type-1" evidence="12">
    <location>
        <begin position="22"/>
        <end position="300"/>
    </location>
</feature>
<dbReference type="SUPFAM" id="SSF90123">
    <property type="entry name" value="ABC transporter transmembrane region"/>
    <property type="match status" value="1"/>
</dbReference>
<dbReference type="EMBL" id="WEID01000076">
    <property type="protein sequence ID" value="KAB8129336.1"/>
    <property type="molecule type" value="Genomic_DNA"/>
</dbReference>
<evidence type="ECO:0000256" key="3">
    <source>
        <dbReference type="ARBA" id="ARBA00022448"/>
    </source>
</evidence>
<dbReference type="GO" id="GO:0005886">
    <property type="term" value="C:plasma membrane"/>
    <property type="evidence" value="ECO:0007669"/>
    <property type="project" value="UniProtKB-SubCell"/>
</dbReference>
<keyword evidence="4" id="KW-1003">Cell membrane</keyword>
<feature type="transmembrane region" description="Helical" evidence="10">
    <location>
        <begin position="237"/>
        <end position="262"/>
    </location>
</feature>
<dbReference type="GO" id="GO:0005524">
    <property type="term" value="F:ATP binding"/>
    <property type="evidence" value="ECO:0007669"/>
    <property type="project" value="UniProtKB-KW"/>
</dbReference>
<dbReference type="PROSITE" id="PS50929">
    <property type="entry name" value="ABC_TM1F"/>
    <property type="match status" value="1"/>
</dbReference>
<dbReference type="PROSITE" id="PS00211">
    <property type="entry name" value="ABC_TRANSPORTER_1"/>
    <property type="match status" value="1"/>
</dbReference>
<dbReference type="FunFam" id="3.40.50.300:FF:000218">
    <property type="entry name" value="Multidrug ABC transporter ATP-binding protein"/>
    <property type="match status" value="1"/>
</dbReference>
<keyword evidence="6" id="KW-0547">Nucleotide-binding</keyword>
<comment type="subcellular location">
    <subcellularLocation>
        <location evidence="1">Cell membrane</location>
        <topology evidence="1">Multi-pass membrane protein</topology>
    </subcellularLocation>
</comment>
<dbReference type="SMART" id="SM00382">
    <property type="entry name" value="AAA"/>
    <property type="match status" value="1"/>
</dbReference>
<dbReference type="RefSeq" id="WP_153405342.1">
    <property type="nucleotide sequence ID" value="NZ_ML762436.1"/>
</dbReference>
<dbReference type="InterPro" id="IPR036640">
    <property type="entry name" value="ABC1_TM_sf"/>
</dbReference>
<feature type="domain" description="ABC transporter" evidence="11">
    <location>
        <begin position="332"/>
        <end position="569"/>
    </location>
</feature>
<dbReference type="Proteomes" id="UP000480246">
    <property type="component" value="Unassembled WGS sequence"/>
</dbReference>
<organism evidence="13 14">
    <name type="scientific">Gracilibacillus oryzae</name>
    <dbReference type="NCBI Taxonomy" id="1672701"/>
    <lineage>
        <taxon>Bacteria</taxon>
        <taxon>Bacillati</taxon>
        <taxon>Bacillota</taxon>
        <taxon>Bacilli</taxon>
        <taxon>Bacillales</taxon>
        <taxon>Bacillaceae</taxon>
        <taxon>Gracilibacillus</taxon>
    </lineage>
</organism>
<dbReference type="GO" id="GO:0015421">
    <property type="term" value="F:ABC-type oligopeptide transporter activity"/>
    <property type="evidence" value="ECO:0007669"/>
    <property type="project" value="TreeGrafter"/>
</dbReference>
<comment type="similarity">
    <text evidence="2">Belongs to the ABC transporter superfamily.</text>
</comment>
<keyword evidence="5 10" id="KW-0812">Transmembrane</keyword>
<evidence type="ECO:0000256" key="7">
    <source>
        <dbReference type="ARBA" id="ARBA00022840"/>
    </source>
</evidence>
<dbReference type="Pfam" id="PF00664">
    <property type="entry name" value="ABC_membrane"/>
    <property type="match status" value="1"/>
</dbReference>
<dbReference type="InterPro" id="IPR011527">
    <property type="entry name" value="ABC1_TM_dom"/>
</dbReference>
<name>A0A7C8KTR2_9BACI</name>
<feature type="transmembrane region" description="Helical" evidence="10">
    <location>
        <begin position="159"/>
        <end position="176"/>
    </location>
</feature>
<evidence type="ECO:0000256" key="8">
    <source>
        <dbReference type="ARBA" id="ARBA00022989"/>
    </source>
</evidence>
<sequence length="572" mass="63408">MKKNKFLSLILSTNVPKFALTIGLIGGLVTTFVGLTVPLLTREIVDGFDANSINFTIIFGIVIVLILQGLFDGLSTYALAYVGQKIVASLREKMWNKFIQLPVSYFDKNKSGESVSRVVNDTSIVKDLITQHFPQFITGLITIIGALVILLVMDWKMTLLMLISVPVAVLILMPLGQRMSKISRGLQDETAEFSGSIQQTLAEIRLMKASNAENFESKKGFLNIQKLLKFGLKEAKLFALVGPTIYLINMLVFVLIIGYGGIRVAEGSMSTGSLVAFLLYLFQIIFPITSFAMFFTQLQKAQGATERIMDILDLNIEEPKTGSTMDISNKEIHFDNVSFSYDNSEQVLKEVSFKVEPGTMVAFAGPSGGGKTTVFGLVEQFYQPTAGEIRIDQTPIHELSLQSWRSQIGYVSQDSPMMAGTIRENLCYGLDQQADISDERLWKVAEMAYAEQFIKEFPKGLDTEVGERGIKLSGGQRQRIAIARAFLRNPTILMMDEATASLDSQSEAIVQKALSRLMEGRTTLVIAHRLSTIIDADKIVFIEKGKITGIGTHNELVTNHPLYNEFAQQQLT</sequence>
<evidence type="ECO:0000256" key="4">
    <source>
        <dbReference type="ARBA" id="ARBA00022475"/>
    </source>
</evidence>
<evidence type="ECO:0000256" key="1">
    <source>
        <dbReference type="ARBA" id="ARBA00004651"/>
    </source>
</evidence>
<feature type="transmembrane region" description="Helical" evidence="10">
    <location>
        <begin position="136"/>
        <end position="153"/>
    </location>
</feature>
<keyword evidence="9 10" id="KW-0472">Membrane</keyword>
<evidence type="ECO:0000256" key="5">
    <source>
        <dbReference type="ARBA" id="ARBA00022692"/>
    </source>
</evidence>
<keyword evidence="7 13" id="KW-0067">ATP-binding</keyword>
<dbReference type="InterPro" id="IPR003593">
    <property type="entry name" value="AAA+_ATPase"/>
</dbReference>
<keyword evidence="8 10" id="KW-1133">Transmembrane helix</keyword>
<dbReference type="InterPro" id="IPR017871">
    <property type="entry name" value="ABC_transporter-like_CS"/>
</dbReference>
<dbReference type="Pfam" id="PF00005">
    <property type="entry name" value="ABC_tran"/>
    <property type="match status" value="1"/>
</dbReference>
<accession>A0A7C8KTR2</accession>
<evidence type="ECO:0000256" key="9">
    <source>
        <dbReference type="ARBA" id="ARBA00023136"/>
    </source>
</evidence>
<dbReference type="PROSITE" id="PS50893">
    <property type="entry name" value="ABC_TRANSPORTER_2"/>
    <property type="match status" value="1"/>
</dbReference>
<dbReference type="PANTHER" id="PTHR43394:SF1">
    <property type="entry name" value="ATP-BINDING CASSETTE SUB-FAMILY B MEMBER 10, MITOCHONDRIAL"/>
    <property type="match status" value="1"/>
</dbReference>
<evidence type="ECO:0000259" key="12">
    <source>
        <dbReference type="PROSITE" id="PS50929"/>
    </source>
</evidence>
<dbReference type="OrthoDB" id="9770415at2"/>
<dbReference type="Gene3D" id="1.20.1560.10">
    <property type="entry name" value="ABC transporter type 1, transmembrane domain"/>
    <property type="match status" value="1"/>
</dbReference>
<dbReference type="CDD" id="cd18551">
    <property type="entry name" value="ABC_6TM_LmrA_like"/>
    <property type="match status" value="1"/>
</dbReference>